<dbReference type="AlphaFoldDB" id="A0A561BVD0"/>
<evidence type="ECO:0000259" key="3">
    <source>
        <dbReference type="Pfam" id="PF01648"/>
    </source>
</evidence>
<keyword evidence="5" id="KW-1185">Reference proteome</keyword>
<dbReference type="Pfam" id="PF01648">
    <property type="entry name" value="ACPS"/>
    <property type="match status" value="1"/>
</dbReference>
<dbReference type="RefSeq" id="WP_145808648.1">
    <property type="nucleotide sequence ID" value="NZ_VIVK01000001.1"/>
</dbReference>
<dbReference type="GO" id="GO:0005829">
    <property type="term" value="C:cytosol"/>
    <property type="evidence" value="ECO:0007669"/>
    <property type="project" value="TreeGrafter"/>
</dbReference>
<sequence>MSAVEVWWARLDDSRPALADDLDAVERERLNAYARDEDKARFLLGVAIVRRVLGVHLLLPPAAVQLDRTCPDCGRPHGKVHADGMQVSVSHSGDLIGVAFHPSTPVGLDVELVDPKLDPDALATITLADSEAAHLTRYAETDRARAFTQYWTRKEALVKATGDGIRADFRKIVVTPPDQPAAVLDWPAHTGPVQLADLAVDAKHVASLAALTSAALTVHSIDAAPLLTR</sequence>
<dbReference type="InterPro" id="IPR008278">
    <property type="entry name" value="4-PPantetheinyl_Trfase_dom"/>
</dbReference>
<evidence type="ECO:0000256" key="1">
    <source>
        <dbReference type="ARBA" id="ARBA00010990"/>
    </source>
</evidence>
<dbReference type="GO" id="GO:0008897">
    <property type="term" value="F:holo-[acyl-carrier-protein] synthase activity"/>
    <property type="evidence" value="ECO:0007669"/>
    <property type="project" value="InterPro"/>
</dbReference>
<keyword evidence="2 4" id="KW-0808">Transferase</keyword>
<dbReference type="EMBL" id="VIVK01000001">
    <property type="protein sequence ID" value="TWD82807.1"/>
    <property type="molecule type" value="Genomic_DNA"/>
</dbReference>
<dbReference type="GO" id="GO:0000287">
    <property type="term" value="F:magnesium ion binding"/>
    <property type="evidence" value="ECO:0007669"/>
    <property type="project" value="InterPro"/>
</dbReference>
<reference evidence="4 5" key="1">
    <citation type="submission" date="2019-06" db="EMBL/GenBank/DDBJ databases">
        <title>Sequencing the genomes of 1000 actinobacteria strains.</title>
        <authorList>
            <person name="Klenk H.-P."/>
        </authorList>
    </citation>
    <scope>NUCLEOTIDE SEQUENCE [LARGE SCALE GENOMIC DNA]</scope>
    <source>
        <strain evidence="4 5">DSM 24683</strain>
    </source>
</reference>
<dbReference type="InterPro" id="IPR037143">
    <property type="entry name" value="4-PPantetheinyl_Trfase_dom_sf"/>
</dbReference>
<dbReference type="OrthoDB" id="190168at2"/>
<dbReference type="Gene3D" id="3.90.470.20">
    <property type="entry name" value="4'-phosphopantetheinyl transferase domain"/>
    <property type="match status" value="2"/>
</dbReference>
<dbReference type="GO" id="GO:0019878">
    <property type="term" value="P:lysine biosynthetic process via aminoadipic acid"/>
    <property type="evidence" value="ECO:0007669"/>
    <property type="project" value="TreeGrafter"/>
</dbReference>
<organism evidence="4 5">
    <name type="scientific">Kribbella amoyensis</name>
    <dbReference type="NCBI Taxonomy" id="996641"/>
    <lineage>
        <taxon>Bacteria</taxon>
        <taxon>Bacillati</taxon>
        <taxon>Actinomycetota</taxon>
        <taxon>Actinomycetes</taxon>
        <taxon>Propionibacteriales</taxon>
        <taxon>Kribbellaceae</taxon>
        <taxon>Kribbella</taxon>
    </lineage>
</organism>
<evidence type="ECO:0000313" key="4">
    <source>
        <dbReference type="EMBL" id="TWD82807.1"/>
    </source>
</evidence>
<dbReference type="SUPFAM" id="SSF56214">
    <property type="entry name" value="4'-phosphopantetheinyl transferase"/>
    <property type="match status" value="2"/>
</dbReference>
<dbReference type="Proteomes" id="UP000318380">
    <property type="component" value="Unassembled WGS sequence"/>
</dbReference>
<comment type="similarity">
    <text evidence="1">Belongs to the P-Pant transferase superfamily. Gsp/Sfp/HetI/AcpT family.</text>
</comment>
<name>A0A561BVD0_9ACTN</name>
<gene>
    <name evidence="4" type="ORF">FB561_3950</name>
</gene>
<feature type="domain" description="4'-phosphopantetheinyl transferase" evidence="3">
    <location>
        <begin position="105"/>
        <end position="189"/>
    </location>
</feature>
<dbReference type="InterPro" id="IPR050559">
    <property type="entry name" value="P-Pant_transferase_sf"/>
</dbReference>
<dbReference type="PANTHER" id="PTHR12215">
    <property type="entry name" value="PHOSPHOPANTETHEINE TRANSFERASE"/>
    <property type="match status" value="1"/>
</dbReference>
<dbReference type="PANTHER" id="PTHR12215:SF10">
    <property type="entry name" value="L-AMINOADIPATE-SEMIALDEHYDE DEHYDROGENASE-PHOSPHOPANTETHEINYL TRANSFERASE"/>
    <property type="match status" value="1"/>
</dbReference>
<accession>A0A561BVD0</accession>
<evidence type="ECO:0000256" key="2">
    <source>
        <dbReference type="ARBA" id="ARBA00022679"/>
    </source>
</evidence>
<comment type="caution">
    <text evidence="4">The sequence shown here is derived from an EMBL/GenBank/DDBJ whole genome shotgun (WGS) entry which is preliminary data.</text>
</comment>
<evidence type="ECO:0000313" key="5">
    <source>
        <dbReference type="Proteomes" id="UP000318380"/>
    </source>
</evidence>
<protein>
    <submittedName>
        <fullName evidence="4">4'-phosphopantetheinyl transferase</fullName>
    </submittedName>
</protein>
<proteinExistence type="inferred from homology"/>